<sequence length="499" mass="55149">MAIVTAVNRPRGQTCGGMSAVLQYVMKEEKTAYQGRHLVTGVNCQANSCCTEFISTKLQYGKDNGRMYYHFVQSFHPEEPVTPELAHQIALELAQQWKDYEVIVATHTDREHIHSHFIVNSVSFQTGRKLHFEKTDLTQLRQVSDTLCMRYGLSVCQPKRQQMVSRPTQAEYRIAARGQSWKVRLAMQINEAMKYAVSREQFLELMESEGYTVLWTANRKNITYTTPDGYRCWDYKLHDTKYLKGAMEDEFRIRETRFAHGRAAGHAAKRAPGEFEQGIQYTKSRYTDGGQLDGSDPGHGADGELHPQGPGDTGASPHNAGDEHTAGRTSRQSHGSTHRSGAADPEDRAGTAGDQQREPAVDAGRNAGDPRRQPAGEREAAEGIPITGWEDQRNILLASFQGRGHAARVRQLYQMEDVHPHHHPGAVGIGAASVAAGMSLLEDSSDDPEDRRRQMEAREAAQNLGAVIGLAAGAVGAAAGLHQKDTPKPDEPQMKQTLG</sequence>
<dbReference type="Proteomes" id="UP000719500">
    <property type="component" value="Unassembled WGS sequence"/>
</dbReference>
<protein>
    <submittedName>
        <fullName evidence="3">Relaxase/mobilization nuclease domain-containing protein</fullName>
    </submittedName>
</protein>
<accession>A0ABS2FX36</accession>
<organism evidence="3 4">
    <name type="scientific">Oscillibacter valericigenes</name>
    <dbReference type="NCBI Taxonomy" id="351091"/>
    <lineage>
        <taxon>Bacteria</taxon>
        <taxon>Bacillati</taxon>
        <taxon>Bacillota</taxon>
        <taxon>Clostridia</taxon>
        <taxon>Eubacteriales</taxon>
        <taxon>Oscillospiraceae</taxon>
        <taxon>Oscillibacter</taxon>
    </lineage>
</organism>
<feature type="compositionally biased region" description="Basic and acidic residues" evidence="1">
    <location>
        <begin position="368"/>
        <end position="381"/>
    </location>
</feature>
<feature type="domain" description="MobA/VirD2-like nuclease" evidence="2">
    <location>
        <begin position="24"/>
        <end position="153"/>
    </location>
</feature>
<dbReference type="EMBL" id="JACSNX010000011">
    <property type="protein sequence ID" value="MBM6851457.1"/>
    <property type="molecule type" value="Genomic_DNA"/>
</dbReference>
<feature type="compositionally biased region" description="Polar residues" evidence="1">
    <location>
        <begin position="327"/>
        <end position="339"/>
    </location>
</feature>
<evidence type="ECO:0000313" key="3">
    <source>
        <dbReference type="EMBL" id="MBM6851457.1"/>
    </source>
</evidence>
<dbReference type="RefSeq" id="WP_204804285.1">
    <property type="nucleotide sequence ID" value="NZ_JACSNX010000011.1"/>
</dbReference>
<reference evidence="3 4" key="1">
    <citation type="journal article" date="2021" name="Sci. Rep.">
        <title>The distribution of antibiotic resistance genes in chicken gut microbiota commensals.</title>
        <authorList>
            <person name="Juricova H."/>
            <person name="Matiasovicova J."/>
            <person name="Kubasova T."/>
            <person name="Cejkova D."/>
            <person name="Rychlik I."/>
        </authorList>
    </citation>
    <scope>NUCLEOTIDE SEQUENCE [LARGE SCALE GENOMIC DNA]</scope>
    <source>
        <strain evidence="3 4">An411</strain>
    </source>
</reference>
<proteinExistence type="predicted"/>
<evidence type="ECO:0000313" key="4">
    <source>
        <dbReference type="Proteomes" id="UP000719500"/>
    </source>
</evidence>
<feature type="region of interest" description="Disordered" evidence="1">
    <location>
        <begin position="479"/>
        <end position="499"/>
    </location>
</feature>
<comment type="caution">
    <text evidence="3">The sequence shown here is derived from an EMBL/GenBank/DDBJ whole genome shotgun (WGS) entry which is preliminary data.</text>
</comment>
<feature type="compositionally biased region" description="Basic and acidic residues" evidence="1">
    <location>
        <begin position="482"/>
        <end position="493"/>
    </location>
</feature>
<evidence type="ECO:0000256" key="1">
    <source>
        <dbReference type="SAM" id="MobiDB-lite"/>
    </source>
</evidence>
<gene>
    <name evidence="3" type="ORF">H9X91_08420</name>
</gene>
<dbReference type="Pfam" id="PF03432">
    <property type="entry name" value="Relaxase"/>
    <property type="match status" value="1"/>
</dbReference>
<feature type="region of interest" description="Disordered" evidence="1">
    <location>
        <begin position="285"/>
        <end position="386"/>
    </location>
</feature>
<name>A0ABS2FX36_9FIRM</name>
<keyword evidence="4" id="KW-1185">Reference proteome</keyword>
<dbReference type="InterPro" id="IPR005094">
    <property type="entry name" value="Endonuclease_MobA/VirD2"/>
</dbReference>
<evidence type="ECO:0000259" key="2">
    <source>
        <dbReference type="Pfam" id="PF03432"/>
    </source>
</evidence>
<feature type="compositionally biased region" description="Basic and acidic residues" evidence="1">
    <location>
        <begin position="345"/>
        <end position="360"/>
    </location>
</feature>